<dbReference type="AlphaFoldDB" id="A0A8S4SN30"/>
<organism evidence="1 2">
    <name type="scientific">Pararge aegeria aegeria</name>
    <dbReference type="NCBI Taxonomy" id="348720"/>
    <lineage>
        <taxon>Eukaryota</taxon>
        <taxon>Metazoa</taxon>
        <taxon>Ecdysozoa</taxon>
        <taxon>Arthropoda</taxon>
        <taxon>Hexapoda</taxon>
        <taxon>Insecta</taxon>
        <taxon>Pterygota</taxon>
        <taxon>Neoptera</taxon>
        <taxon>Endopterygota</taxon>
        <taxon>Lepidoptera</taxon>
        <taxon>Glossata</taxon>
        <taxon>Ditrysia</taxon>
        <taxon>Papilionoidea</taxon>
        <taxon>Nymphalidae</taxon>
        <taxon>Satyrinae</taxon>
        <taxon>Satyrini</taxon>
        <taxon>Parargina</taxon>
        <taxon>Pararge</taxon>
    </lineage>
</organism>
<proteinExistence type="predicted"/>
<sequence length="111" mass="12794">MKERRTDRTDRYWIRLKTNLTCRPLRGPASSSKANYRVAEVAEWTVSRTVAKPLEINLHHHQCTIAVAGLLSNRRKLLERRPTTLPQYELASSNGYILPLPFLEKDAFGTM</sequence>
<reference evidence="1" key="1">
    <citation type="submission" date="2022-03" db="EMBL/GenBank/DDBJ databases">
        <authorList>
            <person name="Lindestad O."/>
        </authorList>
    </citation>
    <scope>NUCLEOTIDE SEQUENCE</scope>
</reference>
<gene>
    <name evidence="1" type="primary">jg10356</name>
    <name evidence="1" type="ORF">PAEG_LOCUS26499</name>
</gene>
<evidence type="ECO:0000313" key="2">
    <source>
        <dbReference type="Proteomes" id="UP000838756"/>
    </source>
</evidence>
<comment type="caution">
    <text evidence="1">The sequence shown here is derived from an EMBL/GenBank/DDBJ whole genome shotgun (WGS) entry which is preliminary data.</text>
</comment>
<evidence type="ECO:0000313" key="1">
    <source>
        <dbReference type="EMBL" id="CAH2268046.1"/>
    </source>
</evidence>
<accession>A0A8S4SN30</accession>
<dbReference type="Proteomes" id="UP000838756">
    <property type="component" value="Unassembled WGS sequence"/>
</dbReference>
<keyword evidence="2" id="KW-1185">Reference proteome</keyword>
<dbReference type="EMBL" id="CAKXAJ010026414">
    <property type="protein sequence ID" value="CAH2268046.1"/>
    <property type="molecule type" value="Genomic_DNA"/>
</dbReference>
<protein>
    <submittedName>
        <fullName evidence="1">Jg10356 protein</fullName>
    </submittedName>
</protein>
<name>A0A8S4SN30_9NEOP</name>